<evidence type="ECO:0000313" key="4">
    <source>
        <dbReference type="Proteomes" id="UP000036873"/>
    </source>
</evidence>
<evidence type="ECO:0000313" key="3">
    <source>
        <dbReference type="EMBL" id="KNZ42518.1"/>
    </source>
</evidence>
<proteinExistence type="predicted"/>
<dbReference type="STRING" id="52689.AKG39_06240"/>
<reference evidence="4" key="1">
    <citation type="submission" date="2015-07" db="EMBL/GenBank/DDBJ databases">
        <title>Draft genome sequence of Acetobacterium bakii DSM 8293, a potential psychrophilic chemical producer through syngas fermentation.</title>
        <authorList>
            <person name="Song Y."/>
            <person name="Hwang S."/>
            <person name="Cho B.-K."/>
        </authorList>
    </citation>
    <scope>NUCLEOTIDE SEQUENCE [LARGE SCALE GENOMIC DNA]</scope>
    <source>
        <strain evidence="4">DSM 8239</strain>
    </source>
</reference>
<sequence>MEKINKRRILWSVVMLWMLVIFFFSAQPALESARLSGGITEMIVTGVVSNFNYLSADEQHIIIQQASFAVRKSAHFSIYAILGFFTMLALYKTAQVAGFIKLQKKQTQGFLALLICMLYAMSDEFHQHFVLGRSAELRDVLIDITGAALGILIAWLILNIRQRFMNNKLNVT</sequence>
<comment type="caution">
    <text evidence="3">The sequence shown here is derived from an EMBL/GenBank/DDBJ whole genome shotgun (WGS) entry which is preliminary data.</text>
</comment>
<dbReference type="AlphaFoldDB" id="A0A0L6U1X8"/>
<accession>A0A0L6U1X8</accession>
<dbReference type="Pfam" id="PF04892">
    <property type="entry name" value="VanZ"/>
    <property type="match status" value="1"/>
</dbReference>
<feature type="domain" description="VanZ-like" evidence="2">
    <location>
        <begin position="11"/>
        <end position="157"/>
    </location>
</feature>
<protein>
    <recommendedName>
        <fullName evidence="2">VanZ-like domain-containing protein</fullName>
    </recommendedName>
</protein>
<keyword evidence="4" id="KW-1185">Reference proteome</keyword>
<dbReference type="PIRSF" id="PIRSF019083">
    <property type="entry name" value="UCP019083_VanZ"/>
    <property type="match status" value="1"/>
</dbReference>
<dbReference type="Proteomes" id="UP000036873">
    <property type="component" value="Unassembled WGS sequence"/>
</dbReference>
<name>A0A0L6U1X8_9FIRM</name>
<feature type="transmembrane region" description="Helical" evidence="1">
    <location>
        <begin position="106"/>
        <end position="122"/>
    </location>
</feature>
<gene>
    <name evidence="3" type="ORF">AKG39_06240</name>
</gene>
<feature type="transmembrane region" description="Helical" evidence="1">
    <location>
        <begin position="9"/>
        <end position="26"/>
    </location>
</feature>
<dbReference type="NCBIfam" id="NF037970">
    <property type="entry name" value="vanZ_1"/>
    <property type="match status" value="1"/>
</dbReference>
<dbReference type="OrthoDB" id="291892at2"/>
<organism evidence="3 4">
    <name type="scientific">Acetobacterium bakii</name>
    <dbReference type="NCBI Taxonomy" id="52689"/>
    <lineage>
        <taxon>Bacteria</taxon>
        <taxon>Bacillati</taxon>
        <taxon>Bacillota</taxon>
        <taxon>Clostridia</taxon>
        <taxon>Eubacteriales</taxon>
        <taxon>Eubacteriaceae</taxon>
        <taxon>Acetobacterium</taxon>
    </lineage>
</organism>
<keyword evidence="1" id="KW-1133">Transmembrane helix</keyword>
<keyword evidence="1" id="KW-0812">Transmembrane</keyword>
<dbReference type="EMBL" id="LGYO01000012">
    <property type="protein sequence ID" value="KNZ42518.1"/>
    <property type="molecule type" value="Genomic_DNA"/>
</dbReference>
<evidence type="ECO:0000256" key="1">
    <source>
        <dbReference type="SAM" id="Phobius"/>
    </source>
</evidence>
<evidence type="ECO:0000259" key="2">
    <source>
        <dbReference type="Pfam" id="PF04892"/>
    </source>
</evidence>
<dbReference type="InterPro" id="IPR006976">
    <property type="entry name" value="VanZ-like"/>
</dbReference>
<dbReference type="InterPro" id="IPR016747">
    <property type="entry name" value="Phosphotransbutyrylase"/>
</dbReference>
<feature type="transmembrane region" description="Helical" evidence="1">
    <location>
        <begin position="142"/>
        <end position="160"/>
    </location>
</feature>
<keyword evidence="1" id="KW-0472">Membrane</keyword>
<dbReference type="RefSeq" id="WP_050739517.1">
    <property type="nucleotide sequence ID" value="NZ_LGYO01000012.1"/>
</dbReference>
<feature type="transmembrane region" description="Helical" evidence="1">
    <location>
        <begin position="76"/>
        <end position="94"/>
    </location>
</feature>